<organism evidence="6 7">
    <name type="scientific">Pseudolactococcus chungangensis</name>
    <dbReference type="NCBI Taxonomy" id="451457"/>
    <lineage>
        <taxon>Bacteria</taxon>
        <taxon>Bacillati</taxon>
        <taxon>Bacillota</taxon>
        <taxon>Bacilli</taxon>
        <taxon>Lactobacillales</taxon>
        <taxon>Streptococcaceae</taxon>
        <taxon>Pseudolactococcus</taxon>
    </lineage>
</organism>
<reference evidence="6 7" key="1">
    <citation type="journal article" date="2020" name="Biotechnol. Biofuels">
        <title>New insights from the biogas microbiome by comprehensive genome-resolved metagenomics of nearly 1600 species originating from multiple anaerobic digesters.</title>
        <authorList>
            <person name="Campanaro S."/>
            <person name="Treu L."/>
            <person name="Rodriguez-R L.M."/>
            <person name="Kovalovszki A."/>
            <person name="Ziels R.M."/>
            <person name="Maus I."/>
            <person name="Zhu X."/>
            <person name="Kougias P.G."/>
            <person name="Basile A."/>
            <person name="Luo G."/>
            <person name="Schluter A."/>
            <person name="Konstantinidis K.T."/>
            <person name="Angelidaki I."/>
        </authorList>
    </citation>
    <scope>NUCLEOTIDE SEQUENCE [LARGE SCALE GENOMIC DNA]</scope>
    <source>
        <strain evidence="6">AS27yjCOA_61</strain>
    </source>
</reference>
<keyword evidence="4" id="KW-0472">Membrane</keyword>
<sequence length="66" mass="7512">MTGQIKSIAKSATQIKGHNFFQVKAQVTSKAPERKQLIYGLQGRVSGVVDKKTFFQYYLDKFFDGH</sequence>
<protein>
    <recommendedName>
        <fullName evidence="5">LcnD-like C-terminal domain-containing protein</fullName>
    </recommendedName>
</protein>
<dbReference type="InterPro" id="IPR058795">
    <property type="entry name" value="LcnD_C"/>
</dbReference>
<dbReference type="Proteomes" id="UP000559962">
    <property type="component" value="Unassembled WGS sequence"/>
</dbReference>
<proteinExistence type="predicted"/>
<comment type="subcellular location">
    <subcellularLocation>
        <location evidence="1">Membrane</location>
    </subcellularLocation>
</comment>
<evidence type="ECO:0000256" key="2">
    <source>
        <dbReference type="ARBA" id="ARBA00022692"/>
    </source>
</evidence>
<evidence type="ECO:0000313" key="6">
    <source>
        <dbReference type="EMBL" id="NLH35163.1"/>
    </source>
</evidence>
<comment type="caution">
    <text evidence="6">The sequence shown here is derived from an EMBL/GenBank/DDBJ whole genome shotgun (WGS) entry which is preliminary data.</text>
</comment>
<keyword evidence="3" id="KW-1133">Transmembrane helix</keyword>
<evidence type="ECO:0000259" key="5">
    <source>
        <dbReference type="Pfam" id="PF25940"/>
    </source>
</evidence>
<dbReference type="Pfam" id="PF25940">
    <property type="entry name" value="LcnD_C"/>
    <property type="match status" value="1"/>
</dbReference>
<dbReference type="EMBL" id="JAAYVO010000051">
    <property type="protein sequence ID" value="NLH35163.1"/>
    <property type="molecule type" value="Genomic_DNA"/>
</dbReference>
<name>A0A847J2U8_9LACT</name>
<evidence type="ECO:0000256" key="3">
    <source>
        <dbReference type="ARBA" id="ARBA00022989"/>
    </source>
</evidence>
<dbReference type="AlphaFoldDB" id="A0A847J2U8"/>
<feature type="domain" description="LcnD-like C-terminal" evidence="5">
    <location>
        <begin position="1"/>
        <end position="52"/>
    </location>
</feature>
<evidence type="ECO:0000256" key="1">
    <source>
        <dbReference type="ARBA" id="ARBA00004370"/>
    </source>
</evidence>
<evidence type="ECO:0000313" key="7">
    <source>
        <dbReference type="Proteomes" id="UP000559962"/>
    </source>
</evidence>
<evidence type="ECO:0000256" key="4">
    <source>
        <dbReference type="ARBA" id="ARBA00023136"/>
    </source>
</evidence>
<accession>A0A847J2U8</accession>
<gene>
    <name evidence="6" type="ORF">GX453_03910</name>
</gene>
<keyword evidence="2" id="KW-0812">Transmembrane</keyword>
<dbReference type="RefSeq" id="WP_031366403.1">
    <property type="nucleotide sequence ID" value="NZ_CAXYWF010000030.1"/>
</dbReference>